<keyword evidence="1" id="KW-0472">Membrane</keyword>
<protein>
    <submittedName>
        <fullName evidence="2">Exopolysaccharide biosynthesis ExoD family protein</fullName>
    </submittedName>
</protein>
<evidence type="ECO:0000313" key="3">
    <source>
        <dbReference type="Proteomes" id="UP000027180"/>
    </source>
</evidence>
<keyword evidence="1" id="KW-1133">Transmembrane helix</keyword>
<keyword evidence="1" id="KW-0812">Transmembrane</keyword>
<evidence type="ECO:0000256" key="1">
    <source>
        <dbReference type="SAM" id="Phobius"/>
    </source>
</evidence>
<sequence>MDSVIDQDGKRQPPRGVATARLREILEIARVKGGLSVGEALEAMGQTSIAFTILFLAIPALTPIPGPFGMVFGTALTLVSLQIVAGGRKIWLPAILRDRRVSPAALDLVVGHAVPVIARVEKLVRAGRLQVLTGPTVQALLGVPVFLLAVVIALPIPFGNILPVVSLVVLAVALMERDGLVTLIGLLLTSATIVATAALLYFIKAMIFTGA</sequence>
<dbReference type="InterPro" id="IPR010331">
    <property type="entry name" value="ExoD"/>
</dbReference>
<feature type="transmembrane region" description="Helical" evidence="1">
    <location>
        <begin position="145"/>
        <end position="174"/>
    </location>
</feature>
<reference evidence="2 3" key="1">
    <citation type="submission" date="2013-12" db="EMBL/GenBank/DDBJ databases">
        <title>Complete genome sequence of Rhizobium etli bv. mimosae IE4771.</title>
        <authorList>
            <person name="Bustos P."/>
            <person name="Santamaria R.I."/>
            <person name="Lozano L."/>
            <person name="Ormeno-Orrillo E."/>
            <person name="Rogel M.A."/>
            <person name="Romero D."/>
            <person name="Cevallos M.A."/>
            <person name="Martinez-Romero E."/>
            <person name="Gonzalez V."/>
        </authorList>
    </citation>
    <scope>NUCLEOTIDE SEQUENCE [LARGE SCALE GENOMIC DNA]</scope>
    <source>
        <strain evidence="2 3">IE4771</strain>
    </source>
</reference>
<gene>
    <name evidence="2" type="ORF">IE4771_CH01350</name>
</gene>
<organism evidence="2 3">
    <name type="scientific">Rhizobium etli bv. mimosae str. IE4771</name>
    <dbReference type="NCBI Taxonomy" id="1432050"/>
    <lineage>
        <taxon>Bacteria</taxon>
        <taxon>Pseudomonadati</taxon>
        <taxon>Pseudomonadota</taxon>
        <taxon>Alphaproteobacteria</taxon>
        <taxon>Hyphomicrobiales</taxon>
        <taxon>Rhizobiaceae</taxon>
        <taxon>Rhizobium/Agrobacterium group</taxon>
        <taxon>Rhizobium</taxon>
    </lineage>
</organism>
<dbReference type="KEGG" id="rei:IE4771_CH01350"/>
<dbReference type="PANTHER" id="PTHR41795">
    <property type="entry name" value="EXOPOLYSACCHARIDE SYNTHESIS PROTEIN"/>
    <property type="match status" value="1"/>
</dbReference>
<dbReference type="HOGENOM" id="CLU_093444_0_2_5"/>
<dbReference type="Pfam" id="PF06055">
    <property type="entry name" value="ExoD"/>
    <property type="match status" value="1"/>
</dbReference>
<dbReference type="Proteomes" id="UP000027180">
    <property type="component" value="Chromosome"/>
</dbReference>
<dbReference type="PIRSF" id="PIRSF033239">
    <property type="entry name" value="ExoD"/>
    <property type="match status" value="1"/>
</dbReference>
<dbReference type="PANTHER" id="PTHR41795:SF1">
    <property type="entry name" value="EXOPOLYSACCHARIDE SYNTHESIS PROTEIN"/>
    <property type="match status" value="1"/>
</dbReference>
<dbReference type="EMBL" id="CP006986">
    <property type="protein sequence ID" value="AIC26496.1"/>
    <property type="molecule type" value="Genomic_DNA"/>
</dbReference>
<proteinExistence type="predicted"/>
<feature type="transmembrane region" description="Helical" evidence="1">
    <location>
        <begin position="40"/>
        <end position="62"/>
    </location>
</feature>
<evidence type="ECO:0000313" key="2">
    <source>
        <dbReference type="EMBL" id="AIC26496.1"/>
    </source>
</evidence>
<accession>A0A060I4S6</accession>
<dbReference type="AlphaFoldDB" id="A0A060I4S6"/>
<name>A0A060I4S6_RHIET</name>
<feature type="transmembrane region" description="Helical" evidence="1">
    <location>
        <begin position="180"/>
        <end position="203"/>
    </location>
</feature>